<protein>
    <recommendedName>
        <fullName evidence="1">Intracellular proteinase inhibitor BsuPI domain-containing protein</fullName>
    </recommendedName>
</protein>
<dbReference type="EMBL" id="JBHTKJ010000041">
    <property type="protein sequence ID" value="MFD1039635.1"/>
    <property type="molecule type" value="Genomic_DNA"/>
</dbReference>
<sequence length="139" mass="16241">MRNKPNRNQEFNPINININPIQNNGENSLSFFLQEVKDSNADKTFRYTVINEGNQVQKLSFNTSQRYEYELFSKEHGLVERYSDGKMFLQVLQDIMLAPKEKLTYDISFSSLEKGEYSLTVFLTARGLSHSKRTITFRV</sequence>
<feature type="domain" description="Intracellular proteinase inhibitor BsuPI" evidence="1">
    <location>
        <begin position="35"/>
        <end position="126"/>
    </location>
</feature>
<evidence type="ECO:0000313" key="3">
    <source>
        <dbReference type="Proteomes" id="UP001597040"/>
    </source>
</evidence>
<name>A0ABW3LNW9_9BACI</name>
<dbReference type="Pfam" id="PF12690">
    <property type="entry name" value="BsuPI"/>
    <property type="match status" value="1"/>
</dbReference>
<dbReference type="RefSeq" id="WP_390363290.1">
    <property type="nucleotide sequence ID" value="NZ_JBHTKJ010000041.1"/>
</dbReference>
<organism evidence="2 3">
    <name type="scientific">Virgibacillus byunsanensis</name>
    <dbReference type="NCBI Taxonomy" id="570945"/>
    <lineage>
        <taxon>Bacteria</taxon>
        <taxon>Bacillati</taxon>
        <taxon>Bacillota</taxon>
        <taxon>Bacilli</taxon>
        <taxon>Bacillales</taxon>
        <taxon>Bacillaceae</taxon>
        <taxon>Virgibacillus</taxon>
    </lineage>
</organism>
<evidence type="ECO:0000259" key="1">
    <source>
        <dbReference type="Pfam" id="PF12690"/>
    </source>
</evidence>
<dbReference type="InterPro" id="IPR038144">
    <property type="entry name" value="IPI"/>
</dbReference>
<evidence type="ECO:0000313" key="2">
    <source>
        <dbReference type="EMBL" id="MFD1039635.1"/>
    </source>
</evidence>
<reference evidence="3" key="1">
    <citation type="journal article" date="2019" name="Int. J. Syst. Evol. Microbiol.">
        <title>The Global Catalogue of Microorganisms (GCM) 10K type strain sequencing project: providing services to taxonomists for standard genome sequencing and annotation.</title>
        <authorList>
            <consortium name="The Broad Institute Genomics Platform"/>
            <consortium name="The Broad Institute Genome Sequencing Center for Infectious Disease"/>
            <person name="Wu L."/>
            <person name="Ma J."/>
        </authorList>
    </citation>
    <scope>NUCLEOTIDE SEQUENCE [LARGE SCALE GENOMIC DNA]</scope>
    <source>
        <strain evidence="3">CCUG 56754</strain>
    </source>
</reference>
<keyword evidence="3" id="KW-1185">Reference proteome</keyword>
<comment type="caution">
    <text evidence="2">The sequence shown here is derived from an EMBL/GenBank/DDBJ whole genome shotgun (WGS) entry which is preliminary data.</text>
</comment>
<dbReference type="Gene3D" id="2.60.40.2360">
    <property type="entry name" value="Intracellular proteinase inhibitor BsuPI"/>
    <property type="match status" value="1"/>
</dbReference>
<dbReference type="InterPro" id="IPR020481">
    <property type="entry name" value="Intracell_prot_inh_BsuPI"/>
</dbReference>
<gene>
    <name evidence="2" type="ORF">ACFQ3N_14695</name>
</gene>
<proteinExistence type="predicted"/>
<accession>A0ABW3LNW9</accession>
<dbReference type="Proteomes" id="UP001597040">
    <property type="component" value="Unassembled WGS sequence"/>
</dbReference>